<organism evidence="1 2">
    <name type="scientific">Halioxenophilus aromaticivorans</name>
    <dbReference type="NCBI Taxonomy" id="1306992"/>
    <lineage>
        <taxon>Bacteria</taxon>
        <taxon>Pseudomonadati</taxon>
        <taxon>Pseudomonadota</taxon>
        <taxon>Gammaproteobacteria</taxon>
        <taxon>Alteromonadales</taxon>
        <taxon>Alteromonadaceae</taxon>
        <taxon>Halioxenophilus</taxon>
    </lineage>
</organism>
<accession>A0AAV3U1M2</accession>
<gene>
    <name evidence="1" type="ORF">GCM10025791_17860</name>
</gene>
<name>A0AAV3U1M2_9ALTE</name>
<evidence type="ECO:0000313" key="2">
    <source>
        <dbReference type="Proteomes" id="UP001409585"/>
    </source>
</evidence>
<sequence>MAVAITSMYRIDRNRLSRLLAEEKRLAENLRGINQYGWRLLDDRNTLDFDIEYFMTFHINGMKYTDKMWCDGAEVLKRKNVGLNKYLLEGNLWLMPEDESNTPKAYESFDKTWCSTLAFKGYVLLKSGVCEIKYYDFRITGQGVNVRCRRKI</sequence>
<dbReference type="AlphaFoldDB" id="A0AAV3U1M2"/>
<proteinExistence type="predicted"/>
<dbReference type="EMBL" id="BAABLX010000010">
    <property type="protein sequence ID" value="GAA4939993.1"/>
    <property type="molecule type" value="Genomic_DNA"/>
</dbReference>
<reference evidence="2" key="1">
    <citation type="journal article" date="2019" name="Int. J. Syst. Evol. Microbiol.">
        <title>The Global Catalogue of Microorganisms (GCM) 10K type strain sequencing project: providing services to taxonomists for standard genome sequencing and annotation.</title>
        <authorList>
            <consortium name="The Broad Institute Genomics Platform"/>
            <consortium name="The Broad Institute Genome Sequencing Center for Infectious Disease"/>
            <person name="Wu L."/>
            <person name="Ma J."/>
        </authorList>
    </citation>
    <scope>NUCLEOTIDE SEQUENCE [LARGE SCALE GENOMIC DNA]</scope>
    <source>
        <strain evidence="2">JCM 19134</strain>
    </source>
</reference>
<dbReference type="RefSeq" id="WP_345420392.1">
    <property type="nucleotide sequence ID" value="NZ_AP031496.1"/>
</dbReference>
<comment type="caution">
    <text evidence="1">The sequence shown here is derived from an EMBL/GenBank/DDBJ whole genome shotgun (WGS) entry which is preliminary data.</text>
</comment>
<evidence type="ECO:0000313" key="1">
    <source>
        <dbReference type="EMBL" id="GAA4939993.1"/>
    </source>
</evidence>
<dbReference type="Proteomes" id="UP001409585">
    <property type="component" value="Unassembled WGS sequence"/>
</dbReference>
<keyword evidence="2" id="KW-1185">Reference proteome</keyword>
<protein>
    <submittedName>
        <fullName evidence="1">Uncharacterized protein</fullName>
    </submittedName>
</protein>